<evidence type="ECO:0000256" key="15">
    <source>
        <dbReference type="SAM" id="Coils"/>
    </source>
</evidence>
<evidence type="ECO:0000256" key="2">
    <source>
        <dbReference type="ARBA" id="ARBA00005045"/>
    </source>
</evidence>
<dbReference type="SUPFAM" id="SSF46589">
    <property type="entry name" value="tRNA-binding arm"/>
    <property type="match status" value="1"/>
</dbReference>
<dbReference type="InterPro" id="IPR006195">
    <property type="entry name" value="aa-tRNA-synth_II"/>
</dbReference>
<evidence type="ECO:0000256" key="5">
    <source>
        <dbReference type="ARBA" id="ARBA00022490"/>
    </source>
</evidence>
<dbReference type="EC" id="6.1.1.11" evidence="4 14"/>
<feature type="region of interest" description="Disordered" evidence="16">
    <location>
        <begin position="65"/>
        <end position="110"/>
    </location>
</feature>
<dbReference type="CDD" id="cd00770">
    <property type="entry name" value="SerRS_core"/>
    <property type="match status" value="1"/>
</dbReference>
<evidence type="ECO:0000256" key="14">
    <source>
        <dbReference type="NCBIfam" id="TIGR00414"/>
    </source>
</evidence>
<comment type="caution">
    <text evidence="18">The sequence shown here is derived from an EMBL/GenBank/DDBJ whole genome shotgun (WGS) entry which is preliminary data.</text>
</comment>
<comment type="subcellular location">
    <subcellularLocation>
        <location evidence="1">Cytoplasm</location>
    </subcellularLocation>
</comment>
<gene>
    <name evidence="18" type="ORF">SD70_25590</name>
</gene>
<sequence length="474" mass="52908">MLEMKWIRENAGELRRMAELKGINSEVERLLAVDKARRELRLQVEGARARRNALAQQVAALKRGGLAEAQPVPRPEREEAQPILEGQRRQEEERQSGTAAQCRDPETQHSAAARLQARVQLLQEEGRSLAAAAEAAEAELRRAEAEYEQLMLLMPNRYAADTPIGTSDAHNVELRRIGEPPAFEFAALDHMELAEKLGLVDVGRGVKVAGSRSYVLTGNGVYLHRAVQQLALDLLAARGFTPMEVPVLAREEALVGTGFFPLGREQTYRLPDDGQWLVGTAEVPLVSYYAGEIVELSDPILLAGVSSCFRREAGSAGRDVRGLYRVHQFAKVEQVVLCRADLDEAEAWLERITGYAEELLALLELPYRVVRVCTGDLGFKNYKQYDIETWMPSRGGYGETHSSSLLLDFQTRRSNIRYRDEDGSLKYAYTLNNTAAASPRILIPLLEVHQREDGSVHVPPALRPYMRGLSELRA</sequence>
<dbReference type="InterPro" id="IPR010978">
    <property type="entry name" value="tRNA-bd_arm"/>
</dbReference>
<comment type="catalytic activity">
    <reaction evidence="13">
        <text>tRNA(Ser) + L-serine + ATP = L-seryl-tRNA(Ser) + AMP + diphosphate + H(+)</text>
        <dbReference type="Rhea" id="RHEA:12292"/>
        <dbReference type="Rhea" id="RHEA-COMP:9669"/>
        <dbReference type="Rhea" id="RHEA-COMP:9703"/>
        <dbReference type="ChEBI" id="CHEBI:15378"/>
        <dbReference type="ChEBI" id="CHEBI:30616"/>
        <dbReference type="ChEBI" id="CHEBI:33019"/>
        <dbReference type="ChEBI" id="CHEBI:33384"/>
        <dbReference type="ChEBI" id="CHEBI:78442"/>
        <dbReference type="ChEBI" id="CHEBI:78533"/>
        <dbReference type="ChEBI" id="CHEBI:456215"/>
        <dbReference type="EC" id="6.1.1.11"/>
    </reaction>
</comment>
<keyword evidence="8" id="KW-0067">ATP-binding</keyword>
<evidence type="ECO:0000313" key="19">
    <source>
        <dbReference type="Proteomes" id="UP000031967"/>
    </source>
</evidence>
<dbReference type="NCBIfam" id="TIGR00414">
    <property type="entry name" value="serS"/>
    <property type="match status" value="1"/>
</dbReference>
<evidence type="ECO:0000313" key="18">
    <source>
        <dbReference type="EMBL" id="KIL38585.1"/>
    </source>
</evidence>
<evidence type="ECO:0000256" key="7">
    <source>
        <dbReference type="ARBA" id="ARBA00022741"/>
    </source>
</evidence>
<protein>
    <recommendedName>
        <fullName evidence="11 14">Serine--tRNA ligase</fullName>
        <ecNumber evidence="4 14">6.1.1.11</ecNumber>
    </recommendedName>
</protein>
<dbReference type="InterPro" id="IPR042103">
    <property type="entry name" value="SerRS_1_N_sf"/>
</dbReference>
<keyword evidence="7" id="KW-0547">Nucleotide-binding</keyword>
<dbReference type="PRINTS" id="PR00981">
    <property type="entry name" value="TRNASYNTHSER"/>
</dbReference>
<dbReference type="InterPro" id="IPR002314">
    <property type="entry name" value="aa-tRNA-synt_IIb"/>
</dbReference>
<dbReference type="PANTHER" id="PTHR43697">
    <property type="entry name" value="SERYL-TRNA SYNTHETASE"/>
    <property type="match status" value="1"/>
</dbReference>
<keyword evidence="6" id="KW-0436">Ligase</keyword>
<evidence type="ECO:0000256" key="4">
    <source>
        <dbReference type="ARBA" id="ARBA00012840"/>
    </source>
</evidence>
<comment type="catalytic activity">
    <reaction evidence="12">
        <text>tRNA(Sec) + L-serine + ATP = L-seryl-tRNA(Sec) + AMP + diphosphate + H(+)</text>
        <dbReference type="Rhea" id="RHEA:42580"/>
        <dbReference type="Rhea" id="RHEA-COMP:9742"/>
        <dbReference type="Rhea" id="RHEA-COMP:10128"/>
        <dbReference type="ChEBI" id="CHEBI:15378"/>
        <dbReference type="ChEBI" id="CHEBI:30616"/>
        <dbReference type="ChEBI" id="CHEBI:33019"/>
        <dbReference type="ChEBI" id="CHEBI:33384"/>
        <dbReference type="ChEBI" id="CHEBI:78442"/>
        <dbReference type="ChEBI" id="CHEBI:78533"/>
        <dbReference type="ChEBI" id="CHEBI:456215"/>
        <dbReference type="EC" id="6.1.1.11"/>
    </reaction>
</comment>
<keyword evidence="15" id="KW-0175">Coiled coil</keyword>
<feature type="domain" description="Aminoacyl-transfer RNA synthetases class-II family profile" evidence="17">
    <location>
        <begin position="189"/>
        <end position="459"/>
    </location>
</feature>
<accession>A0ABR5AC96</accession>
<feature type="compositionally biased region" description="Basic and acidic residues" evidence="16">
    <location>
        <begin position="74"/>
        <end position="95"/>
    </location>
</feature>
<dbReference type="InterPro" id="IPR033729">
    <property type="entry name" value="SerRS_core"/>
</dbReference>
<dbReference type="Pfam" id="PF00587">
    <property type="entry name" value="tRNA-synt_2b"/>
    <property type="match status" value="1"/>
</dbReference>
<dbReference type="PANTHER" id="PTHR43697:SF1">
    <property type="entry name" value="SERINE--TRNA LIGASE"/>
    <property type="match status" value="1"/>
</dbReference>
<feature type="coiled-coil region" evidence="15">
    <location>
        <begin position="119"/>
        <end position="153"/>
    </location>
</feature>
<evidence type="ECO:0000256" key="11">
    <source>
        <dbReference type="ARBA" id="ARBA00039158"/>
    </source>
</evidence>
<evidence type="ECO:0000256" key="9">
    <source>
        <dbReference type="ARBA" id="ARBA00022917"/>
    </source>
</evidence>
<dbReference type="InterPro" id="IPR015866">
    <property type="entry name" value="Ser-tRNA-synth_1_N"/>
</dbReference>
<evidence type="ECO:0000256" key="13">
    <source>
        <dbReference type="ARBA" id="ARBA00048823"/>
    </source>
</evidence>
<organism evidence="18 19">
    <name type="scientific">Gordoniibacillus kamchatkensis</name>
    <dbReference type="NCBI Taxonomy" id="1590651"/>
    <lineage>
        <taxon>Bacteria</taxon>
        <taxon>Bacillati</taxon>
        <taxon>Bacillota</taxon>
        <taxon>Bacilli</taxon>
        <taxon>Bacillales</taxon>
        <taxon>Paenibacillaceae</taxon>
        <taxon>Gordoniibacillus</taxon>
    </lineage>
</organism>
<keyword evidence="19" id="KW-1185">Reference proteome</keyword>
<evidence type="ECO:0000259" key="17">
    <source>
        <dbReference type="PROSITE" id="PS50862"/>
    </source>
</evidence>
<evidence type="ECO:0000256" key="6">
    <source>
        <dbReference type="ARBA" id="ARBA00022598"/>
    </source>
</evidence>
<dbReference type="InterPro" id="IPR045864">
    <property type="entry name" value="aa-tRNA-synth_II/BPL/LPL"/>
</dbReference>
<dbReference type="PIRSF" id="PIRSF001529">
    <property type="entry name" value="Ser-tRNA-synth_IIa"/>
    <property type="match status" value="1"/>
</dbReference>
<dbReference type="Gene3D" id="1.10.287.40">
    <property type="entry name" value="Serine-tRNA synthetase, tRNA binding domain"/>
    <property type="match status" value="1"/>
</dbReference>
<comment type="pathway">
    <text evidence="2">Aminoacyl-tRNA biosynthesis; selenocysteinyl-tRNA(Sec) biosynthesis; L-seryl-tRNA(Sec) from L-serine and tRNA(Sec): step 1/1.</text>
</comment>
<keyword evidence="5" id="KW-0963">Cytoplasm</keyword>
<dbReference type="Gene3D" id="3.30.930.10">
    <property type="entry name" value="Bira Bifunctional Protein, Domain 2"/>
    <property type="match status" value="1"/>
</dbReference>
<keyword evidence="9" id="KW-0648">Protein biosynthesis</keyword>
<keyword evidence="10" id="KW-0030">Aminoacyl-tRNA synthetase</keyword>
<evidence type="ECO:0000256" key="8">
    <source>
        <dbReference type="ARBA" id="ARBA00022840"/>
    </source>
</evidence>
<evidence type="ECO:0000256" key="10">
    <source>
        <dbReference type="ARBA" id="ARBA00023146"/>
    </source>
</evidence>
<dbReference type="PROSITE" id="PS50862">
    <property type="entry name" value="AA_TRNA_LIGASE_II"/>
    <property type="match status" value="1"/>
</dbReference>
<dbReference type="EMBL" id="JXAK01000057">
    <property type="protein sequence ID" value="KIL38585.1"/>
    <property type="molecule type" value="Genomic_DNA"/>
</dbReference>
<reference evidence="18 19" key="1">
    <citation type="submission" date="2014-12" db="EMBL/GenBank/DDBJ databases">
        <title>Draft genome sequence of Paenibacillus kamchatkensis strain B-2647.</title>
        <authorList>
            <person name="Karlyshev A.V."/>
            <person name="Kudryashova E.B."/>
        </authorList>
    </citation>
    <scope>NUCLEOTIDE SEQUENCE [LARGE SCALE GENOMIC DNA]</scope>
    <source>
        <strain evidence="18 19">VKM B-2647</strain>
    </source>
</reference>
<evidence type="ECO:0000256" key="3">
    <source>
        <dbReference type="ARBA" id="ARBA00010728"/>
    </source>
</evidence>
<comment type="similarity">
    <text evidence="3">Belongs to the class-II aminoacyl-tRNA synthetase family. Type-1 seryl-tRNA synthetase subfamily.</text>
</comment>
<dbReference type="InterPro" id="IPR002317">
    <property type="entry name" value="Ser-tRNA-ligase_type_1"/>
</dbReference>
<evidence type="ECO:0000256" key="1">
    <source>
        <dbReference type="ARBA" id="ARBA00004496"/>
    </source>
</evidence>
<evidence type="ECO:0000256" key="16">
    <source>
        <dbReference type="SAM" id="MobiDB-lite"/>
    </source>
</evidence>
<name>A0ABR5AC96_9BACL</name>
<dbReference type="Pfam" id="PF02403">
    <property type="entry name" value="Seryl_tRNA_N"/>
    <property type="match status" value="1"/>
</dbReference>
<dbReference type="SUPFAM" id="SSF55681">
    <property type="entry name" value="Class II aaRS and biotin synthetases"/>
    <property type="match status" value="1"/>
</dbReference>
<evidence type="ECO:0000256" key="12">
    <source>
        <dbReference type="ARBA" id="ARBA00047929"/>
    </source>
</evidence>
<dbReference type="Proteomes" id="UP000031967">
    <property type="component" value="Unassembled WGS sequence"/>
</dbReference>
<dbReference type="RefSeq" id="WP_041050911.1">
    <property type="nucleotide sequence ID" value="NZ_JXAK01000057.1"/>
</dbReference>
<proteinExistence type="inferred from homology"/>